<dbReference type="AlphaFoldDB" id="A0A7C3F389"/>
<name>A0A7C3F389_9CREN</name>
<sequence length="64" mass="7511">MLPLLNEYFYGRWEDVAYVLSGEEEGEAPFLLKLKAEDTILHDFKVYIEDDRAFLDELNEVIKG</sequence>
<gene>
    <name evidence="1" type="ORF">ENS19_00185</name>
</gene>
<comment type="caution">
    <text evidence="1">The sequence shown here is derived from an EMBL/GenBank/DDBJ whole genome shotgun (WGS) entry which is preliminary data.</text>
</comment>
<organism evidence="1">
    <name type="scientific">Candidatus Methanomethylicus mesodigestus</name>
    <dbReference type="NCBI Taxonomy" id="1867258"/>
    <lineage>
        <taxon>Archaea</taxon>
        <taxon>Thermoproteota</taxon>
        <taxon>Methanosuratincolia</taxon>
        <taxon>Candidatus Methanomethylicales</taxon>
        <taxon>Candidatus Methanomethylicaceae</taxon>
        <taxon>Candidatus Methanomethylicus</taxon>
    </lineage>
</organism>
<reference evidence="1" key="1">
    <citation type="journal article" date="2020" name="mSystems">
        <title>Genome- and Community-Level Interaction Insights into Carbon Utilization and Element Cycling Functions of Hydrothermarchaeota in Hydrothermal Sediment.</title>
        <authorList>
            <person name="Zhou Z."/>
            <person name="Liu Y."/>
            <person name="Xu W."/>
            <person name="Pan J."/>
            <person name="Luo Z.H."/>
            <person name="Li M."/>
        </authorList>
    </citation>
    <scope>NUCLEOTIDE SEQUENCE [LARGE SCALE GENOMIC DNA]</scope>
    <source>
        <strain evidence="1">SpSt-468</strain>
    </source>
</reference>
<evidence type="ECO:0000313" key="1">
    <source>
        <dbReference type="EMBL" id="HFK19686.1"/>
    </source>
</evidence>
<accession>A0A7C3F389</accession>
<proteinExistence type="predicted"/>
<dbReference type="EMBL" id="DSTX01000001">
    <property type="protein sequence ID" value="HFK19686.1"/>
    <property type="molecule type" value="Genomic_DNA"/>
</dbReference>
<protein>
    <submittedName>
        <fullName evidence="1">Uncharacterized protein</fullName>
    </submittedName>
</protein>